<dbReference type="STRING" id="113562.SAMN04489716_2832"/>
<feature type="transmembrane region" description="Helical" evidence="1">
    <location>
        <begin position="90"/>
        <end position="107"/>
    </location>
</feature>
<feature type="transmembrane region" description="Helical" evidence="1">
    <location>
        <begin position="67"/>
        <end position="84"/>
    </location>
</feature>
<dbReference type="OrthoDB" id="3297966at2"/>
<evidence type="ECO:0000313" key="2">
    <source>
        <dbReference type="EMBL" id="SDT20152.1"/>
    </source>
</evidence>
<gene>
    <name evidence="2" type="ORF">SAMN04489716_2832</name>
</gene>
<keyword evidence="1" id="KW-1133">Transmembrane helix</keyword>
<dbReference type="RefSeq" id="WP_092544925.1">
    <property type="nucleotide sequence ID" value="NZ_BOMJ01000001.1"/>
</dbReference>
<proteinExistence type="predicted"/>
<dbReference type="EMBL" id="LT629758">
    <property type="protein sequence ID" value="SDT20152.1"/>
    <property type="molecule type" value="Genomic_DNA"/>
</dbReference>
<accession>A0A1H1YFG7</accession>
<feature type="transmembrane region" description="Helical" evidence="1">
    <location>
        <begin position="119"/>
        <end position="140"/>
    </location>
</feature>
<feature type="transmembrane region" description="Helical" evidence="1">
    <location>
        <begin position="44"/>
        <end position="62"/>
    </location>
</feature>
<keyword evidence="1" id="KW-0812">Transmembrane</keyword>
<keyword evidence="1" id="KW-0472">Membrane</keyword>
<dbReference type="AlphaFoldDB" id="A0A1H1YFG7"/>
<feature type="transmembrane region" description="Helical" evidence="1">
    <location>
        <begin position="214"/>
        <end position="234"/>
    </location>
</feature>
<sequence length="244" mass="25919">MTAAGRRHRADLVVAGVAVVIFLIIAVTVPYRRCSNAVPCDPEPVASFAISLLPAVVVMTFIHRWAAAVTAVLCAIAWPIANHVDDSEMGWRALLPIALAVTAVAVARQRDDRPRRPRAGTLVAGSLLLIGTLAGIAATLQRQQQVTAQEAASTSLTAVARAHLDDSTLTVELPDGTRWNVKVLSASDYPIGTPVELLVDDDGLRQLRSEPYDISFSLLLPLVIGAGAGVALIARAAPHRRLPR</sequence>
<evidence type="ECO:0000313" key="3">
    <source>
        <dbReference type="Proteomes" id="UP000198688"/>
    </source>
</evidence>
<organism evidence="2 3">
    <name type="scientific">Actinoplanes derwentensis</name>
    <dbReference type="NCBI Taxonomy" id="113562"/>
    <lineage>
        <taxon>Bacteria</taxon>
        <taxon>Bacillati</taxon>
        <taxon>Actinomycetota</taxon>
        <taxon>Actinomycetes</taxon>
        <taxon>Micromonosporales</taxon>
        <taxon>Micromonosporaceae</taxon>
        <taxon>Actinoplanes</taxon>
    </lineage>
</organism>
<feature type="transmembrane region" description="Helical" evidence="1">
    <location>
        <begin position="12"/>
        <end position="32"/>
    </location>
</feature>
<dbReference type="Proteomes" id="UP000198688">
    <property type="component" value="Chromosome I"/>
</dbReference>
<protein>
    <submittedName>
        <fullName evidence="2">Uncharacterized protein</fullName>
    </submittedName>
</protein>
<keyword evidence="3" id="KW-1185">Reference proteome</keyword>
<evidence type="ECO:0000256" key="1">
    <source>
        <dbReference type="SAM" id="Phobius"/>
    </source>
</evidence>
<name>A0A1H1YFG7_9ACTN</name>
<reference evidence="2 3" key="1">
    <citation type="submission" date="2016-10" db="EMBL/GenBank/DDBJ databases">
        <authorList>
            <person name="de Groot N.N."/>
        </authorList>
    </citation>
    <scope>NUCLEOTIDE SEQUENCE [LARGE SCALE GENOMIC DNA]</scope>
    <source>
        <strain evidence="2 3">DSM 43941</strain>
    </source>
</reference>